<keyword evidence="3" id="KW-1185">Reference proteome</keyword>
<dbReference type="GO" id="GO:0008168">
    <property type="term" value="F:methyltransferase activity"/>
    <property type="evidence" value="ECO:0007669"/>
    <property type="project" value="UniProtKB-KW"/>
</dbReference>
<protein>
    <submittedName>
        <fullName evidence="2">Methyltransferase domain-containing protein</fullName>
    </submittedName>
</protein>
<dbReference type="Proteomes" id="UP001611339">
    <property type="component" value="Unassembled WGS sequence"/>
</dbReference>
<gene>
    <name evidence="2" type="ORF">ACH407_32265</name>
</gene>
<dbReference type="SUPFAM" id="SSF53335">
    <property type="entry name" value="S-adenosyl-L-methionine-dependent methyltransferases"/>
    <property type="match status" value="1"/>
</dbReference>
<dbReference type="EMBL" id="JBIRUI010000020">
    <property type="protein sequence ID" value="MFI1718223.1"/>
    <property type="molecule type" value="Genomic_DNA"/>
</dbReference>
<reference evidence="2 3" key="1">
    <citation type="submission" date="2024-10" db="EMBL/GenBank/DDBJ databases">
        <title>The Natural Products Discovery Center: Release of the First 8490 Sequenced Strains for Exploring Actinobacteria Biosynthetic Diversity.</title>
        <authorList>
            <person name="Kalkreuter E."/>
            <person name="Kautsar S.A."/>
            <person name="Yang D."/>
            <person name="Bader C.D."/>
            <person name="Teijaro C.N."/>
            <person name="Fluegel L."/>
            <person name="Davis C.M."/>
            <person name="Simpson J.R."/>
            <person name="Lauterbach L."/>
            <person name="Steele A.D."/>
            <person name="Gui C."/>
            <person name="Meng S."/>
            <person name="Li G."/>
            <person name="Viehrig K."/>
            <person name="Ye F."/>
            <person name="Su P."/>
            <person name="Kiefer A.F."/>
            <person name="Nichols A."/>
            <person name="Cepeda A.J."/>
            <person name="Yan W."/>
            <person name="Fan B."/>
            <person name="Jiang Y."/>
            <person name="Adhikari A."/>
            <person name="Zheng C.-J."/>
            <person name="Schuster L."/>
            <person name="Cowan T.M."/>
            <person name="Smanski M.J."/>
            <person name="Chevrette M.G."/>
            <person name="De Carvalho L.P.S."/>
            <person name="Shen B."/>
        </authorList>
    </citation>
    <scope>NUCLEOTIDE SEQUENCE [LARGE SCALE GENOMIC DNA]</scope>
    <source>
        <strain evidence="2 3">NPDC020602</strain>
    </source>
</reference>
<evidence type="ECO:0000313" key="2">
    <source>
        <dbReference type="EMBL" id="MFI1718223.1"/>
    </source>
</evidence>
<proteinExistence type="predicted"/>
<dbReference type="InterPro" id="IPR041698">
    <property type="entry name" value="Methyltransf_25"/>
</dbReference>
<sequence>MNVSTAPAPAIVGLADAFVAAAPDGVAGEFRTLVDALWEDGTANGQALAAVPALVAALERAGTDRKGHLAVLLGLLAETEYPDLDGPLAGAVREHLDTYLELLGTPGIGTPLTLGLLYLLAHFPGDRDRILAVATMLDLEAEDLSRLDRALSTLDPERPDLGRVWPSPSAWTLNEDERAFDQGWIKELAPEQLVANWENDTRTVLGCTGARAYWAVCNGDPRNLPAAPVPERREVTAPVADAALFAPHLGALRCPSCAGSLEARDGVAACGGCQARYPVAGGILDLTATAAEGDDAAADFLEKLSRVPSMGLFYEAVARPAFLRVSGSDWGGAVAPEDEDRYIAEHVKPVDGPVLDLGAGAGRWTAVIAETVGAERLIALDAALPMLNVLRERLPEVPSVLASAAELPFEDASLGAVVCWNALQAFYADAGAAIAEVSRVLRPGGTFTLMTFRRSDDPVYRYFQSAHRFPQHQGGLQLFDLGDLKRWLADAGLTIREESGPGTFVFLTAVREH</sequence>
<dbReference type="RefSeq" id="WP_398712783.1">
    <property type="nucleotide sequence ID" value="NZ_JBIRUI010000020.1"/>
</dbReference>
<dbReference type="SUPFAM" id="SSF158997">
    <property type="entry name" value="Trm112p-like"/>
    <property type="match status" value="1"/>
</dbReference>
<dbReference type="GO" id="GO:0032259">
    <property type="term" value="P:methylation"/>
    <property type="evidence" value="ECO:0007669"/>
    <property type="project" value="UniProtKB-KW"/>
</dbReference>
<dbReference type="InterPro" id="IPR029063">
    <property type="entry name" value="SAM-dependent_MTases_sf"/>
</dbReference>
<dbReference type="Pfam" id="PF13649">
    <property type="entry name" value="Methyltransf_25"/>
    <property type="match status" value="1"/>
</dbReference>
<comment type="caution">
    <text evidence="2">The sequence shown here is derived from an EMBL/GenBank/DDBJ whole genome shotgun (WGS) entry which is preliminary data.</text>
</comment>
<evidence type="ECO:0000313" key="3">
    <source>
        <dbReference type="Proteomes" id="UP001611339"/>
    </source>
</evidence>
<keyword evidence="2" id="KW-0808">Transferase</keyword>
<organism evidence="2 3">
    <name type="scientific">Streptomyces litmocidini</name>
    <dbReference type="NCBI Taxonomy" id="67318"/>
    <lineage>
        <taxon>Bacteria</taxon>
        <taxon>Bacillati</taxon>
        <taxon>Actinomycetota</taxon>
        <taxon>Actinomycetes</taxon>
        <taxon>Kitasatosporales</taxon>
        <taxon>Streptomycetaceae</taxon>
        <taxon>Streptomyces</taxon>
    </lineage>
</organism>
<name>A0ABW7UF51_9ACTN</name>
<feature type="domain" description="Methyltransferase" evidence="1">
    <location>
        <begin position="354"/>
        <end position="445"/>
    </location>
</feature>
<dbReference type="CDD" id="cd02440">
    <property type="entry name" value="AdoMet_MTases"/>
    <property type="match status" value="1"/>
</dbReference>
<keyword evidence="2" id="KW-0489">Methyltransferase</keyword>
<evidence type="ECO:0000259" key="1">
    <source>
        <dbReference type="Pfam" id="PF13649"/>
    </source>
</evidence>
<accession>A0ABW7UF51</accession>
<dbReference type="PANTHER" id="PTHR43591">
    <property type="entry name" value="METHYLTRANSFERASE"/>
    <property type="match status" value="1"/>
</dbReference>
<dbReference type="Gene3D" id="3.40.50.150">
    <property type="entry name" value="Vaccinia Virus protein VP39"/>
    <property type="match status" value="1"/>
</dbReference>